<evidence type="ECO:0000313" key="4">
    <source>
        <dbReference type="EMBL" id="GAA0718630.1"/>
    </source>
</evidence>
<accession>A0ABP3TYV8</accession>
<protein>
    <recommendedName>
        <fullName evidence="3">Cell division topological specificity factor</fullName>
    </recommendedName>
</protein>
<gene>
    <name evidence="3 4" type="primary">minE</name>
    <name evidence="4" type="ORF">GCM10008905_05670</name>
</gene>
<evidence type="ECO:0000256" key="1">
    <source>
        <dbReference type="ARBA" id="ARBA00008168"/>
    </source>
</evidence>
<dbReference type="NCBIfam" id="TIGR01215">
    <property type="entry name" value="minE"/>
    <property type="match status" value="1"/>
</dbReference>
<name>A0ABP3TYV8_9CLOT</name>
<keyword evidence="3 4" id="KW-0132">Cell division</keyword>
<comment type="function">
    <text evidence="2 3">Prevents the cell division inhibition by proteins MinC and MinD at internal division sites while permitting inhibition at polar sites. This ensures cell division at the proper site by restricting the formation of a division septum at the midpoint of the long axis of the cell.</text>
</comment>
<dbReference type="NCBIfam" id="NF001422">
    <property type="entry name" value="PRK00296.1"/>
    <property type="match status" value="1"/>
</dbReference>
<dbReference type="EMBL" id="BAAACF010000001">
    <property type="protein sequence ID" value="GAA0718630.1"/>
    <property type="molecule type" value="Genomic_DNA"/>
</dbReference>
<dbReference type="Proteomes" id="UP001500339">
    <property type="component" value="Unassembled WGS sequence"/>
</dbReference>
<dbReference type="GO" id="GO:0051301">
    <property type="term" value="P:cell division"/>
    <property type="evidence" value="ECO:0007669"/>
    <property type="project" value="UniProtKB-KW"/>
</dbReference>
<dbReference type="InterPro" id="IPR036707">
    <property type="entry name" value="MinE_sf"/>
</dbReference>
<evidence type="ECO:0000256" key="3">
    <source>
        <dbReference type="HAMAP-Rule" id="MF_00262"/>
    </source>
</evidence>
<reference evidence="5" key="1">
    <citation type="journal article" date="2019" name="Int. J. Syst. Evol. Microbiol.">
        <title>The Global Catalogue of Microorganisms (GCM) 10K type strain sequencing project: providing services to taxonomists for standard genome sequencing and annotation.</title>
        <authorList>
            <consortium name="The Broad Institute Genomics Platform"/>
            <consortium name="The Broad Institute Genome Sequencing Center for Infectious Disease"/>
            <person name="Wu L."/>
            <person name="Ma J."/>
        </authorList>
    </citation>
    <scope>NUCLEOTIDE SEQUENCE [LARGE SCALE GENOMIC DNA]</scope>
    <source>
        <strain evidence="5">JCM 1405</strain>
    </source>
</reference>
<evidence type="ECO:0000256" key="2">
    <source>
        <dbReference type="ARBA" id="ARBA00025265"/>
    </source>
</evidence>
<proteinExistence type="inferred from homology"/>
<dbReference type="Gene3D" id="3.30.1070.10">
    <property type="entry name" value="Cell division topological specificity factor MinE"/>
    <property type="match status" value="1"/>
</dbReference>
<evidence type="ECO:0000313" key="5">
    <source>
        <dbReference type="Proteomes" id="UP001500339"/>
    </source>
</evidence>
<dbReference type="HAMAP" id="MF_00262">
    <property type="entry name" value="MinE"/>
    <property type="match status" value="1"/>
</dbReference>
<dbReference type="RefSeq" id="WP_343766381.1">
    <property type="nucleotide sequence ID" value="NZ_BAAACF010000001.1"/>
</dbReference>
<dbReference type="SUPFAM" id="SSF55229">
    <property type="entry name" value="Cell division protein MinE topological specificity domain"/>
    <property type="match status" value="1"/>
</dbReference>
<organism evidence="4 5">
    <name type="scientific">Clostridium malenominatum</name>
    <dbReference type="NCBI Taxonomy" id="1539"/>
    <lineage>
        <taxon>Bacteria</taxon>
        <taxon>Bacillati</taxon>
        <taxon>Bacillota</taxon>
        <taxon>Clostridia</taxon>
        <taxon>Eubacteriales</taxon>
        <taxon>Clostridiaceae</taxon>
        <taxon>Clostridium</taxon>
    </lineage>
</organism>
<dbReference type="Pfam" id="PF03776">
    <property type="entry name" value="MinE"/>
    <property type="match status" value="1"/>
</dbReference>
<sequence length="88" mass="10158">MDLLGFFSKKASKDTAKERLKLILIHDRATVSPELLENIKEEIMNVISKYVEIDREELEIKMTTSDEDEGNSPALVANIPIRKMLKRR</sequence>
<keyword evidence="3" id="KW-0131">Cell cycle</keyword>
<comment type="caution">
    <text evidence="4">The sequence shown here is derived from an EMBL/GenBank/DDBJ whole genome shotgun (WGS) entry which is preliminary data.</text>
</comment>
<keyword evidence="5" id="KW-1185">Reference proteome</keyword>
<comment type="similarity">
    <text evidence="1 3">Belongs to the MinE family.</text>
</comment>
<dbReference type="InterPro" id="IPR005527">
    <property type="entry name" value="MinE"/>
</dbReference>